<name>A0A4Y9ZW69_9AGAM</name>
<evidence type="ECO:0000313" key="3">
    <source>
        <dbReference type="Proteomes" id="UP000298061"/>
    </source>
</evidence>
<feature type="compositionally biased region" description="Basic and acidic residues" evidence="1">
    <location>
        <begin position="64"/>
        <end position="76"/>
    </location>
</feature>
<feature type="compositionally biased region" description="Acidic residues" evidence="1">
    <location>
        <begin position="49"/>
        <end position="63"/>
    </location>
</feature>
<keyword evidence="3" id="KW-1185">Reference proteome</keyword>
<dbReference type="EMBL" id="SFCI01000567">
    <property type="protein sequence ID" value="TFY79062.1"/>
    <property type="molecule type" value="Genomic_DNA"/>
</dbReference>
<evidence type="ECO:0000256" key="1">
    <source>
        <dbReference type="SAM" id="MobiDB-lite"/>
    </source>
</evidence>
<proteinExistence type="predicted"/>
<feature type="region of interest" description="Disordered" evidence="1">
    <location>
        <begin position="1"/>
        <end position="20"/>
    </location>
</feature>
<accession>A0A4Y9ZW69</accession>
<dbReference type="OrthoDB" id="3251353at2759"/>
<feature type="region of interest" description="Disordered" evidence="1">
    <location>
        <begin position="42"/>
        <end position="76"/>
    </location>
</feature>
<dbReference type="Proteomes" id="UP000298061">
    <property type="component" value="Unassembled WGS sequence"/>
</dbReference>
<gene>
    <name evidence="2" type="ORF">EWM64_g4951</name>
</gene>
<protein>
    <submittedName>
        <fullName evidence="2">Uncharacterized protein</fullName>
    </submittedName>
</protein>
<sequence length="204" mass="22951">MSQPTTYAWPASPFFRHRPLGRAPSPPTWACYEQIHSSLDYNPDYSCSDSEDEHDDELDDDEHDAPPCDDATHPEVHNMDVNEEGNAEKHACATKDKGKQCAVEPTATTKQHIGCHRERKRHVRQPVITLRPILIIQCSQVFVWNQDLFVPPYIKDCYVASTSPPSGGYIFTSASSMNTIASINDYEVEVVEIYIGHHGVPKTL</sequence>
<reference evidence="2 3" key="1">
    <citation type="submission" date="2019-02" db="EMBL/GenBank/DDBJ databases">
        <title>Genome sequencing of the rare red list fungi Hericium alpestre (H. flagellum).</title>
        <authorList>
            <person name="Buettner E."/>
            <person name="Kellner H."/>
        </authorList>
    </citation>
    <scope>NUCLEOTIDE SEQUENCE [LARGE SCALE GENOMIC DNA]</scope>
    <source>
        <strain evidence="2 3">DSM 108284</strain>
    </source>
</reference>
<organism evidence="2 3">
    <name type="scientific">Hericium alpestre</name>
    <dbReference type="NCBI Taxonomy" id="135208"/>
    <lineage>
        <taxon>Eukaryota</taxon>
        <taxon>Fungi</taxon>
        <taxon>Dikarya</taxon>
        <taxon>Basidiomycota</taxon>
        <taxon>Agaricomycotina</taxon>
        <taxon>Agaricomycetes</taxon>
        <taxon>Russulales</taxon>
        <taxon>Hericiaceae</taxon>
        <taxon>Hericium</taxon>
    </lineage>
</organism>
<dbReference type="AlphaFoldDB" id="A0A4Y9ZW69"/>
<evidence type="ECO:0000313" key="2">
    <source>
        <dbReference type="EMBL" id="TFY79062.1"/>
    </source>
</evidence>
<dbReference type="STRING" id="135208.A0A4Y9ZW69"/>
<comment type="caution">
    <text evidence="2">The sequence shown here is derived from an EMBL/GenBank/DDBJ whole genome shotgun (WGS) entry which is preliminary data.</text>
</comment>